<dbReference type="Gene3D" id="2.20.28.10">
    <property type="match status" value="1"/>
</dbReference>
<evidence type="ECO:0000256" key="3">
    <source>
        <dbReference type="ARBA" id="ARBA00022840"/>
    </source>
</evidence>
<dbReference type="KEGG" id="bdw:94336604"/>
<dbReference type="GeneID" id="94336604"/>
<evidence type="ECO:0000313" key="7">
    <source>
        <dbReference type="EMBL" id="KAK2195713.1"/>
    </source>
</evidence>
<evidence type="ECO:0000256" key="5">
    <source>
        <dbReference type="RuleBase" id="RU004070"/>
    </source>
</evidence>
<comment type="similarity">
    <text evidence="5">Belongs to the MCM family.</text>
</comment>
<dbReference type="SUPFAM" id="SSF50249">
    <property type="entry name" value="Nucleic acid-binding proteins"/>
    <property type="match status" value="1"/>
</dbReference>
<dbReference type="GO" id="GO:0006270">
    <property type="term" value="P:DNA replication initiation"/>
    <property type="evidence" value="ECO:0007669"/>
    <property type="project" value="TreeGrafter"/>
</dbReference>
<dbReference type="PRINTS" id="PR01657">
    <property type="entry name" value="MCMFAMILY"/>
</dbReference>
<dbReference type="PROSITE" id="PS50051">
    <property type="entry name" value="MCM_2"/>
    <property type="match status" value="1"/>
</dbReference>
<proteinExistence type="inferred from homology"/>
<dbReference type="SUPFAM" id="SSF52540">
    <property type="entry name" value="P-loop containing nucleoside triphosphate hydrolases"/>
    <property type="match status" value="1"/>
</dbReference>
<organism evidence="7 8">
    <name type="scientific">Babesia duncani</name>
    <dbReference type="NCBI Taxonomy" id="323732"/>
    <lineage>
        <taxon>Eukaryota</taxon>
        <taxon>Sar</taxon>
        <taxon>Alveolata</taxon>
        <taxon>Apicomplexa</taxon>
        <taxon>Aconoidasida</taxon>
        <taxon>Piroplasmida</taxon>
        <taxon>Babesiidae</taxon>
        <taxon>Babesia</taxon>
    </lineage>
</organism>
<dbReference type="EC" id="3.6.4.12" evidence="1"/>
<dbReference type="Gene3D" id="3.40.50.300">
    <property type="entry name" value="P-loop containing nucleotide triphosphate hydrolases"/>
    <property type="match status" value="1"/>
</dbReference>
<keyword evidence="8" id="KW-1185">Reference proteome</keyword>
<keyword evidence="7" id="KW-0378">Hydrolase</keyword>
<dbReference type="RefSeq" id="XP_067802556.1">
    <property type="nucleotide sequence ID" value="XM_067947334.1"/>
</dbReference>
<comment type="caution">
    <text evidence="7">The sequence shown here is derived from an EMBL/GenBank/DDBJ whole genome shotgun (WGS) entry which is preliminary data.</text>
</comment>
<dbReference type="InterPro" id="IPR033762">
    <property type="entry name" value="MCM_OB"/>
</dbReference>
<dbReference type="Gene3D" id="2.40.50.140">
    <property type="entry name" value="Nucleic acid-binding proteins"/>
    <property type="match status" value="1"/>
</dbReference>
<dbReference type="EMBL" id="JALLKP010000003">
    <property type="protein sequence ID" value="KAK2195713.1"/>
    <property type="molecule type" value="Genomic_DNA"/>
</dbReference>
<dbReference type="InterPro" id="IPR031327">
    <property type="entry name" value="MCM"/>
</dbReference>
<dbReference type="GO" id="GO:0005524">
    <property type="term" value="F:ATP binding"/>
    <property type="evidence" value="ECO:0007669"/>
    <property type="project" value="UniProtKB-KW"/>
</dbReference>
<dbReference type="InterPro" id="IPR041562">
    <property type="entry name" value="MCM_lid"/>
</dbReference>
<protein>
    <recommendedName>
        <fullName evidence="1">DNA helicase</fullName>
        <ecNumber evidence="1">3.6.4.12</ecNumber>
    </recommendedName>
</protein>
<dbReference type="SMART" id="SM00350">
    <property type="entry name" value="MCM"/>
    <property type="match status" value="1"/>
</dbReference>
<dbReference type="Pfam" id="PF17855">
    <property type="entry name" value="MCM_lid"/>
    <property type="match status" value="1"/>
</dbReference>
<keyword evidence="4 5" id="KW-0238">DNA-binding</keyword>
<dbReference type="PANTHER" id="PTHR11630:SF42">
    <property type="entry name" value="DNA REPLICATION LICENSING FACTOR MCM5"/>
    <property type="match status" value="1"/>
</dbReference>
<dbReference type="GO" id="GO:0042555">
    <property type="term" value="C:MCM complex"/>
    <property type="evidence" value="ECO:0007669"/>
    <property type="project" value="TreeGrafter"/>
</dbReference>
<dbReference type="GO" id="GO:0016787">
    <property type="term" value="F:hydrolase activity"/>
    <property type="evidence" value="ECO:0007669"/>
    <property type="project" value="UniProtKB-KW"/>
</dbReference>
<dbReference type="InterPro" id="IPR018525">
    <property type="entry name" value="MCM_CS"/>
</dbReference>
<dbReference type="GO" id="GO:0005634">
    <property type="term" value="C:nucleus"/>
    <property type="evidence" value="ECO:0007669"/>
    <property type="project" value="TreeGrafter"/>
</dbReference>
<dbReference type="Pfam" id="PF17207">
    <property type="entry name" value="MCM_OB"/>
    <property type="match status" value="1"/>
</dbReference>
<name>A0AAD9UN51_9APIC</name>
<reference evidence="7" key="1">
    <citation type="journal article" date="2023" name="Nat. Microbiol.">
        <title>Babesia duncani multi-omics identifies virulence factors and drug targets.</title>
        <authorList>
            <person name="Singh P."/>
            <person name="Lonardi S."/>
            <person name="Liang Q."/>
            <person name="Vydyam P."/>
            <person name="Khabirova E."/>
            <person name="Fang T."/>
            <person name="Gihaz S."/>
            <person name="Thekkiniath J."/>
            <person name="Munshi M."/>
            <person name="Abel S."/>
            <person name="Ciampossin L."/>
            <person name="Batugedara G."/>
            <person name="Gupta M."/>
            <person name="Lu X.M."/>
            <person name="Lenz T."/>
            <person name="Chakravarty S."/>
            <person name="Cornillot E."/>
            <person name="Hu Y."/>
            <person name="Ma W."/>
            <person name="Gonzalez L.M."/>
            <person name="Sanchez S."/>
            <person name="Estrada K."/>
            <person name="Sanchez-Flores A."/>
            <person name="Montero E."/>
            <person name="Harb O.S."/>
            <person name="Le Roch K.G."/>
            <person name="Mamoun C.B."/>
        </authorList>
    </citation>
    <scope>NUCLEOTIDE SEQUENCE</scope>
    <source>
        <strain evidence="7">WA1</strain>
    </source>
</reference>
<evidence type="ECO:0000259" key="6">
    <source>
        <dbReference type="PROSITE" id="PS50051"/>
    </source>
</evidence>
<dbReference type="Proteomes" id="UP001214638">
    <property type="component" value="Unassembled WGS sequence"/>
</dbReference>
<dbReference type="InterPro" id="IPR027417">
    <property type="entry name" value="P-loop_NTPase"/>
</dbReference>
<dbReference type="GO" id="GO:0043138">
    <property type="term" value="F:3'-5' DNA helicase activity"/>
    <property type="evidence" value="ECO:0007669"/>
    <property type="project" value="TreeGrafter"/>
</dbReference>
<dbReference type="GO" id="GO:0017116">
    <property type="term" value="F:single-stranded DNA helicase activity"/>
    <property type="evidence" value="ECO:0007669"/>
    <property type="project" value="TreeGrafter"/>
</dbReference>
<dbReference type="InterPro" id="IPR001208">
    <property type="entry name" value="MCM_dom"/>
</dbReference>
<gene>
    <name evidence="7" type="ORF">BdWA1_002306</name>
</gene>
<evidence type="ECO:0000313" key="8">
    <source>
        <dbReference type="Proteomes" id="UP001214638"/>
    </source>
</evidence>
<evidence type="ECO:0000256" key="2">
    <source>
        <dbReference type="ARBA" id="ARBA00022741"/>
    </source>
</evidence>
<dbReference type="GO" id="GO:0003697">
    <property type="term" value="F:single-stranded DNA binding"/>
    <property type="evidence" value="ECO:0007669"/>
    <property type="project" value="TreeGrafter"/>
</dbReference>
<evidence type="ECO:0000256" key="4">
    <source>
        <dbReference type="ARBA" id="ARBA00023125"/>
    </source>
</evidence>
<evidence type="ECO:0000256" key="1">
    <source>
        <dbReference type="ARBA" id="ARBA00012551"/>
    </source>
</evidence>
<dbReference type="GO" id="GO:0000727">
    <property type="term" value="P:double-strand break repair via break-induced replication"/>
    <property type="evidence" value="ECO:0007669"/>
    <property type="project" value="TreeGrafter"/>
</dbReference>
<dbReference type="InterPro" id="IPR012340">
    <property type="entry name" value="NA-bd_OB-fold"/>
</dbReference>
<accession>A0AAD9UN51</accession>
<keyword evidence="2 5" id="KW-0547">Nucleotide-binding</keyword>
<sequence>MLGLLQDRVFNPSSSRDASEEFLKLPSSLPSLDSIYTYFSTFLNTYSSDSLQQGKLKRVLLENIKNSNYLLELKLDDLYQFQNINDTGREPEDDSIARQLREFQMEDNRPGTRTLPPYYAQQLVRVLTERPLIYLSTIERVCYDACKVHLNLDEDKDRVNFIQINLLNTFCKPTPIRCLLASKQERFVVVPGIIVQARRPQHKLRVLSIQCRYCDHKMIIDVPLWIAKPQVPSTCRYSSTLKSIGADNYNRPMDSQLGCLGVKNPYIVLTNECQFVDVQTLKMQELPEHVPTGDMPRHLRLNVTRYLCDKLIPGDRVNVHGVLTSYNSAPGNSDGINNSYLHVLGIEKHQSRGDFNDFDVEETNDLVLLASQPDVHEKIFASIAPAIYGLENVKRAVACALFGGSRKEIGSDSRIRGDINILMLGDPSVAKSQVLKFVNQLAPTSVYTSGKGSSAAGLTAAVVRDKHGVFSLEGGAMVLADGGIVCIDEFDKMRPEDAVAIHEAMEQQTISISKAGITTMLNTRCSVIAAANPTFGSYSEDLETSQQHEFKSTILSRFDLIFLLRDKENAQRDATLCNHILSLHSNKEKVEQCPIPMNRLRRLIQYAKHAVAPVLSANAKDSLVNFYVQQRSLYKNDKQSATKKIPITLRQLESLVRISESFARMELSPVATEKHVQMAIHLFTVSTAETCRHTTSIEGLTPHEQSLVRQAEEVILSRLPKGQRASRRHLIRDLEARGYNVRFVVRALGILIKRGVIQERGDLSLRRMEI</sequence>
<dbReference type="PANTHER" id="PTHR11630">
    <property type="entry name" value="DNA REPLICATION LICENSING FACTOR MCM FAMILY MEMBER"/>
    <property type="match status" value="1"/>
</dbReference>
<feature type="domain" description="MCM C-terminal AAA(+) ATPase" evidence="6">
    <location>
        <begin position="375"/>
        <end position="580"/>
    </location>
</feature>
<dbReference type="AlphaFoldDB" id="A0AAD9UN51"/>
<dbReference type="InterPro" id="IPR054125">
    <property type="entry name" value="MCM5_C"/>
</dbReference>
<keyword evidence="3 5" id="KW-0067">ATP-binding</keyword>
<dbReference type="FunFam" id="3.40.50.300:FF:000501">
    <property type="entry name" value="DNA replication licensing factor MCM7"/>
    <property type="match status" value="1"/>
</dbReference>
<dbReference type="PROSITE" id="PS00847">
    <property type="entry name" value="MCM_1"/>
    <property type="match status" value="1"/>
</dbReference>
<dbReference type="Pfam" id="PF21933">
    <property type="entry name" value="MCM5_C"/>
    <property type="match status" value="1"/>
</dbReference>
<dbReference type="Pfam" id="PF00493">
    <property type="entry name" value="MCM"/>
    <property type="match status" value="1"/>
</dbReference>